<dbReference type="InterPro" id="IPR004161">
    <property type="entry name" value="EFTu-like_2"/>
</dbReference>
<feature type="domain" description="Tr-type G" evidence="2">
    <location>
        <begin position="54"/>
        <end position="249"/>
    </location>
</feature>
<evidence type="ECO:0000259" key="2">
    <source>
        <dbReference type="PROSITE" id="PS51722"/>
    </source>
</evidence>
<dbReference type="AlphaFoldDB" id="A0A830HWG5"/>
<dbReference type="Gene3D" id="3.30.70.240">
    <property type="match status" value="1"/>
</dbReference>
<dbReference type="InterPro" id="IPR047042">
    <property type="entry name" value="BipA_II"/>
</dbReference>
<dbReference type="InterPro" id="IPR047043">
    <property type="entry name" value="BipA_III"/>
</dbReference>
<dbReference type="Gene3D" id="2.40.30.10">
    <property type="entry name" value="Translation factors"/>
    <property type="match status" value="1"/>
</dbReference>
<dbReference type="SUPFAM" id="SSF54980">
    <property type="entry name" value="EF-G C-terminal domain-like"/>
    <property type="match status" value="2"/>
</dbReference>
<dbReference type="Gene3D" id="2.40.50.250">
    <property type="entry name" value="bipa protein"/>
    <property type="match status" value="1"/>
</dbReference>
<evidence type="ECO:0000313" key="3">
    <source>
        <dbReference type="EMBL" id="GHP10120.1"/>
    </source>
</evidence>
<dbReference type="NCBIfam" id="TIGR00231">
    <property type="entry name" value="small_GTP"/>
    <property type="match status" value="1"/>
</dbReference>
<dbReference type="PROSITE" id="PS51722">
    <property type="entry name" value="G_TR_2"/>
    <property type="match status" value="1"/>
</dbReference>
<dbReference type="InterPro" id="IPR042116">
    <property type="entry name" value="TypA/BipA_C"/>
</dbReference>
<evidence type="ECO:0000313" key="4">
    <source>
        <dbReference type="Proteomes" id="UP000660262"/>
    </source>
</evidence>
<dbReference type="CDD" id="cd03691">
    <property type="entry name" value="BipA_TypA_II"/>
    <property type="match status" value="1"/>
</dbReference>
<dbReference type="InterPro" id="IPR047041">
    <property type="entry name" value="BipA_GTP-bd_dom"/>
</dbReference>
<proteinExistence type="predicted"/>
<dbReference type="FunFam" id="3.30.70.870:FF:000003">
    <property type="entry name" value="GTP-binding protein TypA"/>
    <property type="match status" value="1"/>
</dbReference>
<dbReference type="Proteomes" id="UP000660262">
    <property type="component" value="Unassembled WGS sequence"/>
</dbReference>
<dbReference type="InterPro" id="IPR000640">
    <property type="entry name" value="EFG_V-like"/>
</dbReference>
<reference evidence="3" key="1">
    <citation type="submission" date="2020-10" db="EMBL/GenBank/DDBJ databases">
        <title>Unveiling of a novel bifunctional photoreceptor, Dualchrome1, isolated from a cosmopolitan green alga.</title>
        <authorList>
            <person name="Suzuki S."/>
            <person name="Kawachi M."/>
        </authorList>
    </citation>
    <scope>NUCLEOTIDE SEQUENCE</scope>
    <source>
        <strain evidence="3">NIES 2893</strain>
    </source>
</reference>
<dbReference type="SMART" id="SM00838">
    <property type="entry name" value="EFG_C"/>
    <property type="match status" value="1"/>
</dbReference>
<dbReference type="InterPro" id="IPR005225">
    <property type="entry name" value="Small_GTP-bd"/>
</dbReference>
<dbReference type="GO" id="GO:0003924">
    <property type="term" value="F:GTPase activity"/>
    <property type="evidence" value="ECO:0007669"/>
    <property type="project" value="InterPro"/>
</dbReference>
<dbReference type="PROSITE" id="PS00301">
    <property type="entry name" value="G_TR_1"/>
    <property type="match status" value="1"/>
</dbReference>
<name>A0A830HWG5_9CHLO</name>
<dbReference type="OrthoDB" id="364892at2759"/>
<dbReference type="CDD" id="cd03710">
    <property type="entry name" value="BipA_TypA_C"/>
    <property type="match status" value="1"/>
</dbReference>
<dbReference type="GO" id="GO:1990904">
    <property type="term" value="C:ribonucleoprotein complex"/>
    <property type="evidence" value="ECO:0007669"/>
    <property type="project" value="TreeGrafter"/>
</dbReference>
<dbReference type="Gene3D" id="3.30.70.870">
    <property type="entry name" value="Elongation Factor G (Translational Gtpase), domain 3"/>
    <property type="match status" value="1"/>
</dbReference>
<dbReference type="Gene3D" id="3.40.50.300">
    <property type="entry name" value="P-loop containing nucleotide triphosphate hydrolases"/>
    <property type="match status" value="1"/>
</dbReference>
<dbReference type="NCBIfam" id="TIGR01394">
    <property type="entry name" value="TypA_BipA"/>
    <property type="match status" value="1"/>
</dbReference>
<dbReference type="InterPro" id="IPR006298">
    <property type="entry name" value="BipA"/>
</dbReference>
<dbReference type="SUPFAM" id="SSF50447">
    <property type="entry name" value="Translation proteins"/>
    <property type="match status" value="1"/>
</dbReference>
<dbReference type="PRINTS" id="PR00315">
    <property type="entry name" value="ELONGATNFCT"/>
</dbReference>
<dbReference type="Pfam" id="PF03144">
    <property type="entry name" value="GTP_EFTU_D2"/>
    <property type="match status" value="1"/>
</dbReference>
<protein>
    <recommendedName>
        <fullName evidence="2">Tr-type G domain-containing protein</fullName>
    </recommendedName>
</protein>
<dbReference type="InterPro" id="IPR035647">
    <property type="entry name" value="EFG_III/V"/>
</dbReference>
<dbReference type="FunFam" id="3.40.50.300:FF:000055">
    <property type="entry name" value="GTP-binding protein TypA"/>
    <property type="match status" value="1"/>
</dbReference>
<organism evidence="3 4">
    <name type="scientific">Pycnococcus provasolii</name>
    <dbReference type="NCBI Taxonomy" id="41880"/>
    <lineage>
        <taxon>Eukaryota</taxon>
        <taxon>Viridiplantae</taxon>
        <taxon>Chlorophyta</taxon>
        <taxon>Pseudoscourfieldiophyceae</taxon>
        <taxon>Pseudoscourfieldiales</taxon>
        <taxon>Pycnococcaceae</taxon>
        <taxon>Pycnococcus</taxon>
    </lineage>
</organism>
<dbReference type="FunFam" id="2.40.30.10:FF:000016">
    <property type="entry name" value="GTP-binding protein TypA"/>
    <property type="match status" value="1"/>
</dbReference>
<dbReference type="Pfam" id="PF21018">
    <property type="entry name" value="BipA_C"/>
    <property type="match status" value="1"/>
</dbReference>
<dbReference type="FunFam" id="2.40.50.250:FF:000001">
    <property type="entry name" value="GTP-binding protein TypA"/>
    <property type="match status" value="1"/>
</dbReference>
<keyword evidence="4" id="KW-1185">Reference proteome</keyword>
<feature type="region of interest" description="Disordered" evidence="1">
    <location>
        <begin position="1"/>
        <end position="29"/>
    </location>
</feature>
<dbReference type="CDD" id="cd01891">
    <property type="entry name" value="TypA_BipA"/>
    <property type="match status" value="1"/>
</dbReference>
<dbReference type="Pfam" id="PF00679">
    <property type="entry name" value="EFG_C"/>
    <property type="match status" value="1"/>
</dbReference>
<dbReference type="InterPro" id="IPR048876">
    <property type="entry name" value="BipA_C"/>
</dbReference>
<dbReference type="SUPFAM" id="SSF52540">
    <property type="entry name" value="P-loop containing nucleoside triphosphate hydrolases"/>
    <property type="match status" value="1"/>
</dbReference>
<dbReference type="CDD" id="cd16263">
    <property type="entry name" value="BipA_III"/>
    <property type="match status" value="1"/>
</dbReference>
<dbReference type="GO" id="GO:0005525">
    <property type="term" value="F:GTP binding"/>
    <property type="evidence" value="ECO:0007669"/>
    <property type="project" value="InterPro"/>
</dbReference>
<sequence>MAMSSTRLSTRSRTISRASRTGRSGRCSRAVYGPSATAVEAPATTSAASAEVRDGLRNIAIVAHVDHGKTTLVDAMLSQSKVFRDNQEVATRIMDSNDLERERGITILSKNTAVTYKDTKINIIDTPGHADFGGEVERVLHMCDGVLLLIDSVEGPMPQTRFVLTKALAKGKKVMVVVNKVDRPMARLDYVLDKTFDLFCELGASDEQCDFPVVYASGMNGIAGLEPEELAENLEPLFDSIIEHVPPPTADVNGPLQMQVANIAYDNYRGRICIGRVTSGTIKKGQTVYVATPEKKEVSAKVSELFVYKNFLQEPVEEAEAGDICAVAGMGDATIGETIMASTSEGGVPLPTIAVEEPTVRMNFIVNTSPFAGQEGEFVTSRNLKDRLAQEAERNLALKVEPGETAESFIVSGRGTLHLTILIEEMRREGYEFQIGPPSVIYKEDESGKKLEPYEIAEIEVPEDQAGGVVELLGKRGGQMQDMMTRASGSNSVTTFKFRVPTTGMMGVKGALLTATRGTAALHTSFDGYDPIANPDGVQRDNGSLISYDTGDVTTYSVKSAQERGVLFVEPGEKVYDGQVIGINARAEDLKINVCKKKAANNIRSATKEATDKINAAKDMSLDDYLEFLASDELVEVTPLSVRVRKNPSMKGSGKKGGK</sequence>
<dbReference type="PANTHER" id="PTHR42908">
    <property type="entry name" value="TRANSLATION ELONGATION FACTOR-RELATED"/>
    <property type="match status" value="1"/>
</dbReference>
<dbReference type="InterPro" id="IPR035651">
    <property type="entry name" value="BipA_V"/>
</dbReference>
<dbReference type="InterPro" id="IPR031157">
    <property type="entry name" value="G_TR_CS"/>
</dbReference>
<comment type="caution">
    <text evidence="3">The sequence shown here is derived from an EMBL/GenBank/DDBJ whole genome shotgun (WGS) entry which is preliminary data.</text>
</comment>
<dbReference type="EMBL" id="BNJQ01000028">
    <property type="protein sequence ID" value="GHP10120.1"/>
    <property type="molecule type" value="Genomic_DNA"/>
</dbReference>
<dbReference type="GO" id="GO:0005829">
    <property type="term" value="C:cytosol"/>
    <property type="evidence" value="ECO:0007669"/>
    <property type="project" value="TreeGrafter"/>
</dbReference>
<dbReference type="InterPro" id="IPR000795">
    <property type="entry name" value="T_Tr_GTP-bd_dom"/>
</dbReference>
<evidence type="ECO:0000256" key="1">
    <source>
        <dbReference type="SAM" id="MobiDB-lite"/>
    </source>
</evidence>
<dbReference type="InterPro" id="IPR027417">
    <property type="entry name" value="P-loop_NTPase"/>
</dbReference>
<dbReference type="InterPro" id="IPR009000">
    <property type="entry name" value="Transl_B-barrel_sf"/>
</dbReference>
<accession>A0A830HWG5</accession>
<dbReference type="PANTHER" id="PTHR42908:SF8">
    <property type="entry name" value="TR-TYPE G DOMAIN-CONTAINING PROTEIN"/>
    <property type="match status" value="1"/>
</dbReference>
<gene>
    <name evidence="3" type="ORF">PPROV_000885300</name>
</gene>
<dbReference type="Pfam" id="PF00009">
    <property type="entry name" value="GTP_EFTU"/>
    <property type="match status" value="1"/>
</dbReference>